<dbReference type="RefSeq" id="WP_042607922.1">
    <property type="nucleotide sequence ID" value="NZ_JXQY01000011.1"/>
</dbReference>
<gene>
    <name evidence="3" type="ORF">RU10_08805</name>
</gene>
<dbReference type="AlphaFoldDB" id="A0AAE2AY37"/>
<dbReference type="InterPro" id="IPR001296">
    <property type="entry name" value="Glyco_trans_1"/>
</dbReference>
<comment type="caution">
    <text evidence="3">The sequence shown here is derived from an EMBL/GenBank/DDBJ whole genome shotgun (WGS) entry which is preliminary data.</text>
</comment>
<feature type="domain" description="Glycosyl transferase family 1" evidence="1">
    <location>
        <begin position="190"/>
        <end position="346"/>
    </location>
</feature>
<dbReference type="PANTHER" id="PTHR12526">
    <property type="entry name" value="GLYCOSYLTRANSFERASE"/>
    <property type="match status" value="1"/>
</dbReference>
<keyword evidence="3" id="KW-0808">Transferase</keyword>
<reference evidence="3 4" key="1">
    <citation type="submission" date="2014-12" db="EMBL/GenBank/DDBJ databases">
        <title>16Stimator: statistical estimation of ribosomal gene copy numbers from draft genome assemblies.</title>
        <authorList>
            <person name="Perisin M.A."/>
            <person name="Vetter M."/>
            <person name="Gilbert J.A."/>
            <person name="Bergelson J."/>
        </authorList>
    </citation>
    <scope>NUCLEOTIDE SEQUENCE [LARGE SCALE GENOMIC DNA]</scope>
    <source>
        <strain evidence="3 4">MEP34</strain>
    </source>
</reference>
<organism evidence="3 4">
    <name type="scientific">Pseudomonas fluorescens</name>
    <dbReference type="NCBI Taxonomy" id="294"/>
    <lineage>
        <taxon>Bacteria</taxon>
        <taxon>Pseudomonadati</taxon>
        <taxon>Pseudomonadota</taxon>
        <taxon>Gammaproteobacteria</taxon>
        <taxon>Pseudomonadales</taxon>
        <taxon>Pseudomonadaceae</taxon>
        <taxon>Pseudomonas</taxon>
    </lineage>
</organism>
<dbReference type="CDD" id="cd03795">
    <property type="entry name" value="GT4_WfcD-like"/>
    <property type="match status" value="1"/>
</dbReference>
<evidence type="ECO:0000259" key="1">
    <source>
        <dbReference type="Pfam" id="PF00534"/>
    </source>
</evidence>
<evidence type="ECO:0000259" key="2">
    <source>
        <dbReference type="Pfam" id="PF13439"/>
    </source>
</evidence>
<dbReference type="Gene3D" id="3.40.50.2000">
    <property type="entry name" value="Glycogen Phosphorylase B"/>
    <property type="match status" value="2"/>
</dbReference>
<dbReference type="Pfam" id="PF13439">
    <property type="entry name" value="Glyco_transf_4"/>
    <property type="match status" value="1"/>
</dbReference>
<dbReference type="PANTHER" id="PTHR12526:SF627">
    <property type="entry name" value="D-RHAMNOSYLTRANSFERASE WBPZ"/>
    <property type="match status" value="1"/>
</dbReference>
<evidence type="ECO:0000313" key="4">
    <source>
        <dbReference type="Proteomes" id="UP000032086"/>
    </source>
</evidence>
<proteinExistence type="predicted"/>
<dbReference type="EMBL" id="JXQY01000011">
    <property type="protein sequence ID" value="KIP94859.1"/>
    <property type="molecule type" value="Genomic_DNA"/>
</dbReference>
<dbReference type="GO" id="GO:1901135">
    <property type="term" value="P:carbohydrate derivative metabolic process"/>
    <property type="evidence" value="ECO:0007669"/>
    <property type="project" value="UniProtKB-ARBA"/>
</dbReference>
<dbReference type="InterPro" id="IPR028098">
    <property type="entry name" value="Glyco_trans_4-like_N"/>
</dbReference>
<sequence>MIKVLHFFKTYYPETMGGIEQVIFQIAQGGAEHGFSSEVLYLSERGAARNETVGNHLTHRSRLDMHVASTGFSLSAFKDFSQLAKQADVVHYHFPWPYMDLVHFATRHGKPSVLSYHSDIVKQKTLLKLYQPLMNRFLSSVDCIVASSPNYAQSSPVLSRFRDKVEIIPYGLDRATYPVVPETRLDFWRSRVGSKFFLFVGALRYYKGLDYLLDAAKISGLPVVILGGGHQESELKEQAARLGLANVHFLGGLDDEDKAALLTLCYAFVFPSHLRSESFGISLLEAAMYGKPLISCEIGSGTTFINIAGETGLVVPPRDSGALASAMLTLSNAPERAQAFGENAQRRYSEVFSAQSMVSAYAAIYRRLLRKP</sequence>
<dbReference type="SUPFAM" id="SSF53756">
    <property type="entry name" value="UDP-Glycosyltransferase/glycogen phosphorylase"/>
    <property type="match status" value="1"/>
</dbReference>
<evidence type="ECO:0000313" key="3">
    <source>
        <dbReference type="EMBL" id="KIP94859.1"/>
    </source>
</evidence>
<dbReference type="Pfam" id="PF00534">
    <property type="entry name" value="Glycos_transf_1"/>
    <property type="match status" value="1"/>
</dbReference>
<dbReference type="Proteomes" id="UP000032086">
    <property type="component" value="Unassembled WGS sequence"/>
</dbReference>
<name>A0AAE2AY37_PSEFL</name>
<feature type="domain" description="Glycosyltransferase subfamily 4-like N-terminal" evidence="2">
    <location>
        <begin position="16"/>
        <end position="174"/>
    </location>
</feature>
<accession>A0AAE2AY37</accession>
<dbReference type="GO" id="GO:0016757">
    <property type="term" value="F:glycosyltransferase activity"/>
    <property type="evidence" value="ECO:0007669"/>
    <property type="project" value="InterPro"/>
</dbReference>
<protein>
    <submittedName>
        <fullName evidence="3">Glycosyl transferase family 1</fullName>
    </submittedName>
</protein>